<dbReference type="Proteomes" id="UP000078003">
    <property type="component" value="Unassembled WGS sequence"/>
</dbReference>
<keyword evidence="1" id="KW-0479">Metal-binding</keyword>
<comment type="caution">
    <text evidence="6">The sequence shown here is derived from an EMBL/GenBank/DDBJ whole genome shotgun (WGS) entry which is preliminary data.</text>
</comment>
<evidence type="ECO:0000313" key="6">
    <source>
        <dbReference type="EMBL" id="OAM16327.1"/>
    </source>
</evidence>
<evidence type="ECO:0000256" key="1">
    <source>
        <dbReference type="ARBA" id="ARBA00022723"/>
    </source>
</evidence>
<keyword evidence="3" id="KW-0862">Zinc</keyword>
<protein>
    <recommendedName>
        <fullName evidence="5">Zinc finger DksA/TraR C4-type domain-containing protein</fullName>
    </recommendedName>
</protein>
<proteinExistence type="predicted"/>
<dbReference type="PANTHER" id="PTHR38777">
    <property type="entry name" value="FELS-2 PROPHAGE PROTEIN"/>
    <property type="match status" value="1"/>
</dbReference>
<reference evidence="7" key="1">
    <citation type="submission" date="2016-05" db="EMBL/GenBank/DDBJ databases">
        <title>Draft genome of Corynebacterium afermentans subsp. afermentans LCDC 88199T.</title>
        <authorList>
            <person name="Bernier A.-M."/>
            <person name="Bernard K."/>
        </authorList>
    </citation>
    <scope>NUCLEOTIDE SEQUENCE [LARGE SCALE GENOMIC DNA]</scope>
    <source>
        <strain evidence="7">NML01-0328</strain>
    </source>
</reference>
<name>A0A1A9RER2_EIKCO</name>
<evidence type="ECO:0000256" key="3">
    <source>
        <dbReference type="ARBA" id="ARBA00022833"/>
    </source>
</evidence>
<organism evidence="6 7">
    <name type="scientific">Eikenella corrodens</name>
    <dbReference type="NCBI Taxonomy" id="539"/>
    <lineage>
        <taxon>Bacteria</taxon>
        <taxon>Pseudomonadati</taxon>
        <taxon>Pseudomonadota</taxon>
        <taxon>Betaproteobacteria</taxon>
        <taxon>Neisseriales</taxon>
        <taxon>Neisseriaceae</taxon>
        <taxon>Eikenella</taxon>
    </lineage>
</organism>
<evidence type="ECO:0000256" key="4">
    <source>
        <dbReference type="PROSITE-ProRule" id="PRU00510"/>
    </source>
</evidence>
<dbReference type="Pfam" id="PF01258">
    <property type="entry name" value="zf-dskA_traR"/>
    <property type="match status" value="1"/>
</dbReference>
<feature type="domain" description="Zinc finger DksA/TraR C4-type" evidence="5">
    <location>
        <begin position="38"/>
        <end position="68"/>
    </location>
</feature>
<sequence>MSRQIDQACEIEEMHRRLALEEQVRKSQTAAAVSAYECEECGEPIPEERRRAVIGCRCCVTCQEEIEHYGKTRIAARRH</sequence>
<dbReference type="GO" id="GO:0008270">
    <property type="term" value="F:zinc ion binding"/>
    <property type="evidence" value="ECO:0007669"/>
    <property type="project" value="UniProtKB-KW"/>
</dbReference>
<feature type="zinc finger region" description="dksA C4-type" evidence="4">
    <location>
        <begin position="38"/>
        <end position="62"/>
    </location>
</feature>
<dbReference type="PROSITE" id="PS51128">
    <property type="entry name" value="ZF_DKSA_2"/>
    <property type="match status" value="1"/>
</dbReference>
<dbReference type="SUPFAM" id="SSF57716">
    <property type="entry name" value="Glucocorticoid receptor-like (DNA-binding domain)"/>
    <property type="match status" value="1"/>
</dbReference>
<evidence type="ECO:0000259" key="5">
    <source>
        <dbReference type="Pfam" id="PF01258"/>
    </source>
</evidence>
<evidence type="ECO:0000313" key="7">
    <source>
        <dbReference type="Proteomes" id="UP000078003"/>
    </source>
</evidence>
<dbReference type="PANTHER" id="PTHR38777:SF1">
    <property type="entry name" value="DNAK SUPPRESSOR PROTEIN"/>
    <property type="match status" value="1"/>
</dbReference>
<dbReference type="GO" id="GO:1900378">
    <property type="term" value="P:positive regulation of secondary metabolite biosynthetic process"/>
    <property type="evidence" value="ECO:0007669"/>
    <property type="project" value="TreeGrafter"/>
</dbReference>
<accession>A0A1A9RER2</accession>
<dbReference type="EMBL" id="LXSF01000006">
    <property type="protein sequence ID" value="OAM16327.1"/>
    <property type="molecule type" value="Genomic_DNA"/>
</dbReference>
<dbReference type="AlphaFoldDB" id="A0A1A9RER2"/>
<keyword evidence="2" id="KW-0863">Zinc-finger</keyword>
<evidence type="ECO:0000256" key="2">
    <source>
        <dbReference type="ARBA" id="ARBA00022771"/>
    </source>
</evidence>
<dbReference type="InterPro" id="IPR000962">
    <property type="entry name" value="Znf_DskA_TraR"/>
</dbReference>
<gene>
    <name evidence="6" type="ORF">A7P85_06325</name>
</gene>